<dbReference type="PANTHER" id="PTHR33446">
    <property type="entry name" value="PROTEIN TONB-RELATED"/>
    <property type="match status" value="1"/>
</dbReference>
<dbReference type="KEGG" id="had:CDV25_00430"/>
<keyword evidence="7" id="KW-0653">Protein transport</keyword>
<protein>
    <recommendedName>
        <fullName evidence="12">TonB C-terminal domain-containing protein</fullName>
    </recommendedName>
</protein>
<dbReference type="SUPFAM" id="SSF74653">
    <property type="entry name" value="TolA/TonB C-terminal domain"/>
    <property type="match status" value="1"/>
</dbReference>
<dbReference type="InterPro" id="IPR006260">
    <property type="entry name" value="TonB/TolA_C"/>
</dbReference>
<keyword evidence="8 11" id="KW-1133">Transmembrane helix</keyword>
<dbReference type="GO" id="GO:0055085">
    <property type="term" value="P:transmembrane transport"/>
    <property type="evidence" value="ECO:0007669"/>
    <property type="project" value="InterPro"/>
</dbReference>
<dbReference type="GO" id="GO:0005886">
    <property type="term" value="C:plasma membrane"/>
    <property type="evidence" value="ECO:0007669"/>
    <property type="project" value="UniProtKB-SubCell"/>
</dbReference>
<organism evidence="13 14">
    <name type="scientific">Helicobacter apodemus</name>
    <dbReference type="NCBI Taxonomy" id="135569"/>
    <lineage>
        <taxon>Bacteria</taxon>
        <taxon>Pseudomonadati</taxon>
        <taxon>Campylobacterota</taxon>
        <taxon>Epsilonproteobacteria</taxon>
        <taxon>Campylobacterales</taxon>
        <taxon>Helicobacteraceae</taxon>
        <taxon>Helicobacter</taxon>
    </lineage>
</organism>
<evidence type="ECO:0000256" key="9">
    <source>
        <dbReference type="ARBA" id="ARBA00023136"/>
    </source>
</evidence>
<evidence type="ECO:0000256" key="4">
    <source>
        <dbReference type="ARBA" id="ARBA00022475"/>
    </source>
</evidence>
<proteinExistence type="inferred from homology"/>
<dbReference type="Gene3D" id="3.30.1150.10">
    <property type="match status" value="1"/>
</dbReference>
<keyword evidence="9 11" id="KW-0472">Membrane</keyword>
<evidence type="ECO:0000256" key="8">
    <source>
        <dbReference type="ARBA" id="ARBA00022989"/>
    </source>
</evidence>
<evidence type="ECO:0000256" key="11">
    <source>
        <dbReference type="SAM" id="Phobius"/>
    </source>
</evidence>
<feature type="region of interest" description="Disordered" evidence="10">
    <location>
        <begin position="102"/>
        <end position="125"/>
    </location>
</feature>
<evidence type="ECO:0000256" key="6">
    <source>
        <dbReference type="ARBA" id="ARBA00022692"/>
    </source>
</evidence>
<dbReference type="PROSITE" id="PS52015">
    <property type="entry name" value="TONB_CTD"/>
    <property type="match status" value="1"/>
</dbReference>
<sequence length="277" mass="31782">MLKNLRSHYIRSNRTFDIRSIIAFSISFFLHLIIVIWFVWDFSKENLQYLEKYGSQEKERINIKDFKFVPPSKGELAPPQNEKLATKPLNQDIPVIKKEEVKPKEKKLKTAKSKPAPQKVEINPKKEDLPLTLAEELKPKSNPVPPSAASSPSIYSLGKNAFGQSNKEMEELYGEDLHSLSLEERKFLEDNLKAIGKITQSYLKYPRVAGRTGQQGINVVEFYLYPNGNISDLKLLTSSGYALLDNNSKHTIEIAYKDYPYPSVTTKIRIKVYYSIH</sequence>
<evidence type="ECO:0000313" key="14">
    <source>
        <dbReference type="Proteomes" id="UP000244890"/>
    </source>
</evidence>
<feature type="domain" description="TonB C-terminal" evidence="12">
    <location>
        <begin position="190"/>
        <end position="277"/>
    </location>
</feature>
<evidence type="ECO:0000256" key="1">
    <source>
        <dbReference type="ARBA" id="ARBA00004383"/>
    </source>
</evidence>
<dbReference type="GO" id="GO:0015031">
    <property type="term" value="P:protein transport"/>
    <property type="evidence" value="ECO:0007669"/>
    <property type="project" value="UniProtKB-KW"/>
</dbReference>
<dbReference type="InterPro" id="IPR037682">
    <property type="entry name" value="TonB_C"/>
</dbReference>
<dbReference type="EMBL" id="CP021886">
    <property type="protein sequence ID" value="AWI33391.1"/>
    <property type="molecule type" value="Genomic_DNA"/>
</dbReference>
<evidence type="ECO:0000256" key="5">
    <source>
        <dbReference type="ARBA" id="ARBA00022519"/>
    </source>
</evidence>
<evidence type="ECO:0000256" key="10">
    <source>
        <dbReference type="SAM" id="MobiDB-lite"/>
    </source>
</evidence>
<evidence type="ECO:0000256" key="3">
    <source>
        <dbReference type="ARBA" id="ARBA00022448"/>
    </source>
</evidence>
<dbReference type="Pfam" id="PF03544">
    <property type="entry name" value="TonB_C"/>
    <property type="match status" value="1"/>
</dbReference>
<keyword evidence="5" id="KW-0997">Cell inner membrane</keyword>
<feature type="transmembrane region" description="Helical" evidence="11">
    <location>
        <begin position="21"/>
        <end position="40"/>
    </location>
</feature>
<comment type="subcellular location">
    <subcellularLocation>
        <location evidence="1">Cell inner membrane</location>
        <topology evidence="1">Single-pass membrane protein</topology>
        <orientation evidence="1">Periplasmic side</orientation>
    </subcellularLocation>
</comment>
<evidence type="ECO:0000259" key="12">
    <source>
        <dbReference type="PROSITE" id="PS52015"/>
    </source>
</evidence>
<comment type="similarity">
    <text evidence="2">Belongs to the TonB family.</text>
</comment>
<name>A0A2U8FAW7_9HELI</name>
<evidence type="ECO:0000256" key="2">
    <source>
        <dbReference type="ARBA" id="ARBA00006555"/>
    </source>
</evidence>
<dbReference type="AlphaFoldDB" id="A0A2U8FAW7"/>
<accession>A0A2U8FAW7</accession>
<gene>
    <name evidence="13" type="ORF">CDV25_00430</name>
</gene>
<keyword evidence="4" id="KW-1003">Cell membrane</keyword>
<reference evidence="13 14" key="1">
    <citation type="submission" date="2017-06" db="EMBL/GenBank/DDBJ databases">
        <title>Complete genome of Helicobacter apodemus.</title>
        <authorList>
            <person name="Cho S."/>
        </authorList>
    </citation>
    <scope>NUCLEOTIDE SEQUENCE [LARGE SCALE GENOMIC DNA]</scope>
    <source>
        <strain evidence="14">SNUVETPUB-15-01</strain>
    </source>
</reference>
<dbReference type="NCBIfam" id="TIGR01352">
    <property type="entry name" value="tonB_Cterm"/>
    <property type="match status" value="1"/>
</dbReference>
<dbReference type="RefSeq" id="WP_108910295.1">
    <property type="nucleotide sequence ID" value="NZ_CP021886.1"/>
</dbReference>
<dbReference type="Proteomes" id="UP000244890">
    <property type="component" value="Chromosome"/>
</dbReference>
<keyword evidence="6 11" id="KW-0812">Transmembrane</keyword>
<dbReference type="InterPro" id="IPR051045">
    <property type="entry name" value="TonB-dependent_transducer"/>
</dbReference>
<evidence type="ECO:0000313" key="13">
    <source>
        <dbReference type="EMBL" id="AWI33391.1"/>
    </source>
</evidence>
<evidence type="ECO:0000256" key="7">
    <source>
        <dbReference type="ARBA" id="ARBA00022927"/>
    </source>
</evidence>
<dbReference type="OrthoDB" id="5349195at2"/>
<keyword evidence="3" id="KW-0813">Transport</keyword>